<evidence type="ECO:0000256" key="5">
    <source>
        <dbReference type="ARBA" id="ARBA00023014"/>
    </source>
</evidence>
<keyword evidence="4" id="KW-0408">Iron</keyword>
<dbReference type="SUPFAM" id="SSF54862">
    <property type="entry name" value="4Fe-4S ferredoxins"/>
    <property type="match status" value="1"/>
</dbReference>
<dbReference type="Gene3D" id="3.10.20.740">
    <property type="match status" value="1"/>
</dbReference>
<sequence length="236" mass="25945">MTEVITVTIDGRKIQAAPHTTILEAARGAHIDIPTLCYNESLTPYGACRLCMVEITEGKRTRLVASCIYEISEGLVVETDTPRVKNVRRLVMELLLARNPKHPALLAMASRVGVSSSRFPAEVKGCILCGQCVRACREVVGVSAIGFAGRGVHRKVTTPFGEAPPDCIACGSCAYVCPVDVIRMEQNDGVRRIWNTDFEMVRCEDTGRYIAPKKQLEYVSRITGLSVEHLAARHCR</sequence>
<feature type="domain" description="2Fe-2S ferredoxin-type" evidence="6">
    <location>
        <begin position="3"/>
        <end position="83"/>
    </location>
</feature>
<proteinExistence type="predicted"/>
<dbReference type="GO" id="GO:0051539">
    <property type="term" value="F:4 iron, 4 sulfur cluster binding"/>
    <property type="evidence" value="ECO:0007669"/>
    <property type="project" value="UniProtKB-KW"/>
</dbReference>
<evidence type="ECO:0000256" key="4">
    <source>
        <dbReference type="ARBA" id="ARBA00023004"/>
    </source>
</evidence>
<dbReference type="GO" id="GO:0016020">
    <property type="term" value="C:membrane"/>
    <property type="evidence" value="ECO:0007669"/>
    <property type="project" value="InterPro"/>
</dbReference>
<dbReference type="GO" id="GO:0008137">
    <property type="term" value="F:NADH dehydrogenase (ubiquinone) activity"/>
    <property type="evidence" value="ECO:0007669"/>
    <property type="project" value="InterPro"/>
</dbReference>
<gene>
    <name evidence="8" type="ORF">TRIP_B250087</name>
</gene>
<evidence type="ECO:0000313" key="8">
    <source>
        <dbReference type="EMBL" id="VBB42970.1"/>
    </source>
</evidence>
<dbReference type="PANTHER" id="PTHR24960">
    <property type="entry name" value="PHOTOSYSTEM I IRON-SULFUR CENTER-RELATED"/>
    <property type="match status" value="1"/>
</dbReference>
<keyword evidence="1" id="KW-0004">4Fe-4S</keyword>
<dbReference type="CDD" id="cd00207">
    <property type="entry name" value="fer2"/>
    <property type="match status" value="1"/>
</dbReference>
<dbReference type="InterPro" id="IPR017900">
    <property type="entry name" value="4Fe4S_Fe_S_CS"/>
</dbReference>
<evidence type="ECO:0000256" key="2">
    <source>
        <dbReference type="ARBA" id="ARBA00022723"/>
    </source>
</evidence>
<dbReference type="PANTHER" id="PTHR24960:SF84">
    <property type="entry name" value="HYDROGENASE SUBUNIT"/>
    <property type="match status" value="1"/>
</dbReference>
<keyword evidence="2" id="KW-0479">Metal-binding</keyword>
<dbReference type="Pfam" id="PF13510">
    <property type="entry name" value="Fer2_4"/>
    <property type="match status" value="1"/>
</dbReference>
<keyword evidence="5" id="KW-0411">Iron-sulfur</keyword>
<dbReference type="PROSITE" id="PS51379">
    <property type="entry name" value="4FE4S_FER_2"/>
    <property type="match status" value="1"/>
</dbReference>
<keyword evidence="3" id="KW-0677">Repeat</keyword>
<dbReference type="InterPro" id="IPR036010">
    <property type="entry name" value="2Fe-2S_ferredoxin-like_sf"/>
</dbReference>
<evidence type="ECO:0000256" key="1">
    <source>
        <dbReference type="ARBA" id="ARBA00022485"/>
    </source>
</evidence>
<dbReference type="AlphaFoldDB" id="A0A653A4K4"/>
<feature type="domain" description="4Fe-4S ferredoxin-type" evidence="7">
    <location>
        <begin position="157"/>
        <end position="187"/>
    </location>
</feature>
<name>A0A653A4K4_UNCDX</name>
<evidence type="ECO:0000256" key="3">
    <source>
        <dbReference type="ARBA" id="ARBA00022737"/>
    </source>
</evidence>
<dbReference type="InterPro" id="IPR000283">
    <property type="entry name" value="NADH_UbQ_OxRdtase_75kDa_su_CS"/>
</dbReference>
<dbReference type="InterPro" id="IPR050157">
    <property type="entry name" value="PSI_iron-sulfur_center"/>
</dbReference>
<dbReference type="InterPro" id="IPR017896">
    <property type="entry name" value="4Fe4S_Fe-S-bd"/>
</dbReference>
<dbReference type="GO" id="GO:0042773">
    <property type="term" value="P:ATP synthesis coupled electron transport"/>
    <property type="evidence" value="ECO:0007669"/>
    <property type="project" value="InterPro"/>
</dbReference>
<dbReference type="PROSITE" id="PS00198">
    <property type="entry name" value="4FE4S_FER_1"/>
    <property type="match status" value="1"/>
</dbReference>
<organism evidence="8">
    <name type="scientific">Uncultured Desulfatiglans sp</name>
    <dbReference type="NCBI Taxonomy" id="1748965"/>
    <lineage>
        <taxon>Bacteria</taxon>
        <taxon>Pseudomonadati</taxon>
        <taxon>Thermodesulfobacteriota</taxon>
        <taxon>Desulfobacteria</taxon>
        <taxon>Desulfatiglandales</taxon>
        <taxon>Desulfatiglandaceae</taxon>
        <taxon>Desulfatiglans</taxon>
        <taxon>environmental samples</taxon>
    </lineage>
</organism>
<evidence type="ECO:0000259" key="7">
    <source>
        <dbReference type="PROSITE" id="PS51379"/>
    </source>
</evidence>
<dbReference type="FunFam" id="3.30.70.20:FF:000035">
    <property type="entry name" value="Iron hydrogenase 1"/>
    <property type="match status" value="1"/>
</dbReference>
<dbReference type="PROSITE" id="PS00641">
    <property type="entry name" value="COMPLEX1_75K_1"/>
    <property type="match status" value="1"/>
</dbReference>
<reference evidence="8" key="1">
    <citation type="submission" date="2018-07" db="EMBL/GenBank/DDBJ databases">
        <authorList>
            <consortium name="Genoscope - CEA"/>
            <person name="William W."/>
        </authorList>
    </citation>
    <scope>NUCLEOTIDE SEQUENCE</scope>
    <source>
        <strain evidence="8">IK1</strain>
    </source>
</reference>
<dbReference type="SUPFAM" id="SSF54292">
    <property type="entry name" value="2Fe-2S ferredoxin-like"/>
    <property type="match status" value="1"/>
</dbReference>
<dbReference type="PROSITE" id="PS51085">
    <property type="entry name" value="2FE2S_FER_2"/>
    <property type="match status" value="1"/>
</dbReference>
<dbReference type="InterPro" id="IPR001041">
    <property type="entry name" value="2Fe-2S_ferredoxin-type"/>
</dbReference>
<dbReference type="GO" id="GO:0046872">
    <property type="term" value="F:metal ion binding"/>
    <property type="evidence" value="ECO:0007669"/>
    <property type="project" value="UniProtKB-KW"/>
</dbReference>
<dbReference type="Gene3D" id="3.30.70.20">
    <property type="match status" value="1"/>
</dbReference>
<evidence type="ECO:0000259" key="6">
    <source>
        <dbReference type="PROSITE" id="PS51085"/>
    </source>
</evidence>
<dbReference type="EMBL" id="UPXX01000018">
    <property type="protein sequence ID" value="VBB42970.1"/>
    <property type="molecule type" value="Genomic_DNA"/>
</dbReference>
<protein>
    <submittedName>
        <fullName evidence="8">Ferredoxin</fullName>
    </submittedName>
</protein>
<dbReference type="Pfam" id="PF14697">
    <property type="entry name" value="Fer4_21"/>
    <property type="match status" value="1"/>
</dbReference>
<accession>A0A653A4K4</accession>